<feature type="region of interest" description="Disordered" evidence="1">
    <location>
        <begin position="20"/>
        <end position="43"/>
    </location>
</feature>
<evidence type="ECO:0000313" key="2">
    <source>
        <dbReference type="EMBL" id="OQR82791.1"/>
    </source>
</evidence>
<comment type="caution">
    <text evidence="2">The sequence shown here is derived from an EMBL/GenBank/DDBJ whole genome shotgun (WGS) entry which is preliminary data.</text>
</comment>
<gene>
    <name evidence="2" type="ORF">ACHHYP_15518</name>
</gene>
<evidence type="ECO:0000256" key="1">
    <source>
        <dbReference type="SAM" id="MobiDB-lite"/>
    </source>
</evidence>
<sequence length="141" mass="15944">MGQCCSKKHDVDVEVDYAKQARPQASPVLEVSPSSTTGFAGLETTAHEVPSLVLSSTAEICHDNNSPTASPEKAAMATYEEEPQDHVMYVRPEDRPIESAFIREERKRLAMIQEQQRIEREMANAKWMQELAEKKREFLPP</sequence>
<keyword evidence="3" id="KW-1185">Reference proteome</keyword>
<dbReference type="AlphaFoldDB" id="A0A1V9YAP4"/>
<reference evidence="2 3" key="1">
    <citation type="journal article" date="2014" name="Genome Biol. Evol.">
        <title>The secreted proteins of Achlya hypogyna and Thraustotheca clavata identify the ancestral oomycete secretome and reveal gene acquisitions by horizontal gene transfer.</title>
        <authorList>
            <person name="Misner I."/>
            <person name="Blouin N."/>
            <person name="Leonard G."/>
            <person name="Richards T.A."/>
            <person name="Lane C.E."/>
        </authorList>
    </citation>
    <scope>NUCLEOTIDE SEQUENCE [LARGE SCALE GENOMIC DNA]</scope>
    <source>
        <strain evidence="2 3">ATCC 48635</strain>
    </source>
</reference>
<evidence type="ECO:0000313" key="3">
    <source>
        <dbReference type="Proteomes" id="UP000243579"/>
    </source>
</evidence>
<accession>A0A1V9YAP4</accession>
<dbReference type="Proteomes" id="UP000243579">
    <property type="component" value="Unassembled WGS sequence"/>
</dbReference>
<name>A0A1V9YAP4_ACHHY</name>
<dbReference type="OrthoDB" id="74973at2759"/>
<dbReference type="EMBL" id="JNBR01002418">
    <property type="protein sequence ID" value="OQR82791.1"/>
    <property type="molecule type" value="Genomic_DNA"/>
</dbReference>
<protein>
    <submittedName>
        <fullName evidence="2">Uncharacterized protein</fullName>
    </submittedName>
</protein>
<proteinExistence type="predicted"/>
<organism evidence="2 3">
    <name type="scientific">Achlya hypogyna</name>
    <name type="common">Oomycete</name>
    <name type="synonym">Protoachlya hypogyna</name>
    <dbReference type="NCBI Taxonomy" id="1202772"/>
    <lineage>
        <taxon>Eukaryota</taxon>
        <taxon>Sar</taxon>
        <taxon>Stramenopiles</taxon>
        <taxon>Oomycota</taxon>
        <taxon>Saprolegniomycetes</taxon>
        <taxon>Saprolegniales</taxon>
        <taxon>Achlyaceae</taxon>
        <taxon>Achlya</taxon>
    </lineage>
</organism>